<feature type="domain" description="Ig-like" evidence="10">
    <location>
        <begin position="1654"/>
        <end position="1746"/>
    </location>
</feature>
<feature type="region of interest" description="Disordered" evidence="9">
    <location>
        <begin position="5452"/>
        <end position="5489"/>
    </location>
</feature>
<dbReference type="GO" id="GO:0040017">
    <property type="term" value="P:positive regulation of locomotion"/>
    <property type="evidence" value="ECO:0007669"/>
    <property type="project" value="UniProtKB-ARBA"/>
</dbReference>
<feature type="domain" description="Ig-like" evidence="10">
    <location>
        <begin position="4855"/>
        <end position="4944"/>
    </location>
</feature>
<feature type="domain" description="Ig-like" evidence="10">
    <location>
        <begin position="886"/>
        <end position="977"/>
    </location>
</feature>
<dbReference type="PANTHER" id="PTHR47633:SF4">
    <property type="entry name" value="MYOPALLADIN ISOFORM X1"/>
    <property type="match status" value="1"/>
</dbReference>
<feature type="domain" description="Ig-like" evidence="10">
    <location>
        <begin position="634"/>
        <end position="724"/>
    </location>
</feature>
<name>A0A1V9XCF9_9ACAR</name>
<feature type="domain" description="Ig-like" evidence="10">
    <location>
        <begin position="2856"/>
        <end position="2947"/>
    </location>
</feature>
<comment type="similarity">
    <text evidence="2">Belongs to the protein kinase superfamily. CAMK Ser/Thr protein kinase family.</text>
</comment>
<evidence type="ECO:0000256" key="6">
    <source>
        <dbReference type="ARBA" id="ARBA00022840"/>
    </source>
</evidence>
<dbReference type="GO" id="GO:0060298">
    <property type="term" value="P:positive regulation of sarcomere organization"/>
    <property type="evidence" value="ECO:0007669"/>
    <property type="project" value="UniProtKB-ARBA"/>
</dbReference>
<dbReference type="InterPro" id="IPR007110">
    <property type="entry name" value="Ig-like_dom"/>
</dbReference>
<feature type="domain" description="Ig-like" evidence="10">
    <location>
        <begin position="2585"/>
        <end position="2671"/>
    </location>
</feature>
<gene>
    <name evidence="11" type="ORF">BIW11_01577</name>
</gene>
<feature type="compositionally biased region" description="Polar residues" evidence="9">
    <location>
        <begin position="4615"/>
        <end position="4624"/>
    </location>
</feature>
<comment type="subcellular location">
    <subcellularLocation>
        <location evidence="1">Cytoplasm</location>
        <location evidence="1">Myofibril</location>
    </subcellularLocation>
</comment>
<feature type="domain" description="Ig-like" evidence="10">
    <location>
        <begin position="2053"/>
        <end position="2144"/>
    </location>
</feature>
<feature type="domain" description="Ig-like" evidence="10">
    <location>
        <begin position="3364"/>
        <end position="3455"/>
    </location>
</feature>
<feature type="domain" description="Ig-like" evidence="10">
    <location>
        <begin position="1521"/>
        <end position="1611"/>
    </location>
</feature>
<feature type="domain" description="Ig-like" evidence="10">
    <location>
        <begin position="2186"/>
        <end position="2277"/>
    </location>
</feature>
<reference evidence="11 12" key="1">
    <citation type="journal article" date="2017" name="Gigascience">
        <title>Draft genome of the honey bee ectoparasitic mite, Tropilaelaps mercedesae, is shaped by the parasitic life history.</title>
        <authorList>
            <person name="Dong X."/>
            <person name="Armstrong S.D."/>
            <person name="Xia D."/>
            <person name="Makepeace B.L."/>
            <person name="Darby A.C."/>
            <person name="Kadowaki T."/>
        </authorList>
    </citation>
    <scope>NUCLEOTIDE SEQUENCE [LARGE SCALE GENOMIC DNA]</scope>
    <source>
        <strain evidence="11">Wuxi-XJTLU</strain>
    </source>
</reference>
<feature type="domain" description="Ig-like" evidence="10">
    <location>
        <begin position="3093"/>
        <end position="3184"/>
    </location>
</feature>
<dbReference type="GO" id="GO:0030016">
    <property type="term" value="C:myofibril"/>
    <property type="evidence" value="ECO:0007669"/>
    <property type="project" value="UniProtKB-SubCell"/>
</dbReference>
<dbReference type="OrthoDB" id="6612025at2759"/>
<feature type="domain" description="Ig-like" evidence="10">
    <location>
        <begin position="4299"/>
        <end position="4389"/>
    </location>
</feature>
<feature type="compositionally biased region" description="Polar residues" evidence="9">
    <location>
        <begin position="4080"/>
        <end position="4096"/>
    </location>
</feature>
<dbReference type="Proteomes" id="UP000192247">
    <property type="component" value="Unassembled WGS sequence"/>
</dbReference>
<feature type="domain" description="Ig-like" evidence="10">
    <location>
        <begin position="2451"/>
        <end position="2542"/>
    </location>
</feature>
<dbReference type="FunFam" id="2.60.40.10:FF:000080">
    <property type="entry name" value="Myosin light chain kinase, smooth muscle"/>
    <property type="match status" value="1"/>
</dbReference>
<dbReference type="GO" id="GO:0045989">
    <property type="term" value="P:positive regulation of striated muscle contraction"/>
    <property type="evidence" value="ECO:0007669"/>
    <property type="project" value="UniProtKB-ARBA"/>
</dbReference>
<evidence type="ECO:0000256" key="1">
    <source>
        <dbReference type="ARBA" id="ARBA00004657"/>
    </source>
</evidence>
<dbReference type="FunFam" id="2.60.40.10:FF:000119">
    <property type="entry name" value="Sallimus, isoform P"/>
    <property type="match status" value="16"/>
</dbReference>
<feature type="region of interest" description="Disordered" evidence="9">
    <location>
        <begin position="5526"/>
        <end position="5547"/>
    </location>
</feature>
<feature type="domain" description="Ig-like" evidence="10">
    <location>
        <begin position="3910"/>
        <end position="3947"/>
    </location>
</feature>
<feature type="domain" description="Ig-like" evidence="10">
    <location>
        <begin position="1920"/>
        <end position="2013"/>
    </location>
</feature>
<dbReference type="SMART" id="SM00408">
    <property type="entry name" value="IGc2"/>
    <property type="match status" value="38"/>
</dbReference>
<dbReference type="EMBL" id="MNPL01015536">
    <property type="protein sequence ID" value="OQR71032.1"/>
    <property type="molecule type" value="Genomic_DNA"/>
</dbReference>
<feature type="domain" description="Ig-like" evidence="10">
    <location>
        <begin position="1257"/>
        <end position="1347"/>
    </location>
</feature>
<feature type="domain" description="Ig-like" evidence="10">
    <location>
        <begin position="23"/>
        <end position="114"/>
    </location>
</feature>
<feature type="domain" description="Ig-like" evidence="10">
    <location>
        <begin position="5217"/>
        <end position="5311"/>
    </location>
</feature>
<protein>
    <submittedName>
        <fullName evidence="11">Titin-like</fullName>
    </submittedName>
</protein>
<dbReference type="InterPro" id="IPR013098">
    <property type="entry name" value="Ig_I-set"/>
</dbReference>
<dbReference type="SUPFAM" id="SSF48726">
    <property type="entry name" value="Immunoglobulin"/>
    <property type="match status" value="41"/>
</dbReference>
<dbReference type="Pfam" id="PF07679">
    <property type="entry name" value="I-set"/>
    <property type="match status" value="40"/>
</dbReference>
<feature type="region of interest" description="Disordered" evidence="9">
    <location>
        <begin position="4602"/>
        <end position="4634"/>
    </location>
</feature>
<dbReference type="FunFam" id="2.60.40.10:FF:000107">
    <property type="entry name" value="Myosin, light chain kinase a"/>
    <property type="match status" value="2"/>
</dbReference>
<keyword evidence="3" id="KW-0963">Cytoplasm</keyword>
<evidence type="ECO:0000256" key="3">
    <source>
        <dbReference type="ARBA" id="ARBA00022490"/>
    </source>
</evidence>
<feature type="domain" description="Ig-like" evidence="10">
    <location>
        <begin position="4748"/>
        <end position="4840"/>
    </location>
</feature>
<dbReference type="GO" id="GO:0005524">
    <property type="term" value="F:ATP binding"/>
    <property type="evidence" value="ECO:0007669"/>
    <property type="project" value="UniProtKB-KW"/>
</dbReference>
<dbReference type="FunFam" id="2.60.40.10:FF:000032">
    <property type="entry name" value="palladin isoform X1"/>
    <property type="match status" value="3"/>
</dbReference>
<feature type="domain" description="Ig-like" evidence="10">
    <location>
        <begin position="5345"/>
        <end position="5436"/>
    </location>
</feature>
<keyword evidence="5" id="KW-0547">Nucleotide-binding</keyword>
<feature type="domain" description="Ig-like" evidence="10">
    <location>
        <begin position="3503"/>
        <end position="3589"/>
    </location>
</feature>
<evidence type="ECO:0000256" key="4">
    <source>
        <dbReference type="ARBA" id="ARBA00022737"/>
    </source>
</evidence>
<dbReference type="CDD" id="cd00096">
    <property type="entry name" value="Ig"/>
    <property type="match status" value="2"/>
</dbReference>
<evidence type="ECO:0000256" key="9">
    <source>
        <dbReference type="SAM" id="MobiDB-lite"/>
    </source>
</evidence>
<feature type="domain" description="Ig-like" evidence="10">
    <location>
        <begin position="4197"/>
        <end position="4285"/>
    </location>
</feature>
<dbReference type="FunFam" id="2.60.40.10:FF:000147">
    <property type="entry name" value="Myosin light chain kinase"/>
    <property type="match status" value="1"/>
</dbReference>
<dbReference type="SMART" id="SM00409">
    <property type="entry name" value="IG"/>
    <property type="match status" value="41"/>
</dbReference>
<feature type="region of interest" description="Disordered" evidence="9">
    <location>
        <begin position="5610"/>
        <end position="5653"/>
    </location>
</feature>
<evidence type="ECO:0000313" key="11">
    <source>
        <dbReference type="EMBL" id="OQR71032.1"/>
    </source>
</evidence>
<feature type="domain" description="Ig-like" evidence="10">
    <location>
        <begin position="4512"/>
        <end position="4599"/>
    </location>
</feature>
<dbReference type="InterPro" id="IPR003598">
    <property type="entry name" value="Ig_sub2"/>
</dbReference>
<proteinExistence type="inferred from homology"/>
<dbReference type="FunFam" id="2.60.40.10:FF:000425">
    <property type="entry name" value="Myosin light chain kinase"/>
    <property type="match status" value="7"/>
</dbReference>
<dbReference type="FunFam" id="2.60.40.10:FF:000962">
    <property type="entry name" value="titin isoform X1"/>
    <property type="match status" value="7"/>
</dbReference>
<dbReference type="InterPro" id="IPR036179">
    <property type="entry name" value="Ig-like_dom_sf"/>
</dbReference>
<feature type="domain" description="Ig-like" evidence="10">
    <location>
        <begin position="3226"/>
        <end position="3317"/>
    </location>
</feature>
<feature type="domain" description="Ig-like" evidence="10">
    <location>
        <begin position="2718"/>
        <end position="2808"/>
    </location>
</feature>
<dbReference type="FunFam" id="2.60.40.10:FF:000697">
    <property type="entry name" value="titin isoform X1"/>
    <property type="match status" value="1"/>
</dbReference>
<feature type="domain" description="Ig-like" evidence="10">
    <location>
        <begin position="4652"/>
        <end position="4736"/>
    </location>
</feature>
<feature type="domain" description="Ig-like" evidence="10">
    <location>
        <begin position="4947"/>
        <end position="5035"/>
    </location>
</feature>
<feature type="compositionally biased region" description="Polar residues" evidence="9">
    <location>
        <begin position="5529"/>
        <end position="5538"/>
    </location>
</feature>
<feature type="domain" description="Ig-like" evidence="10">
    <location>
        <begin position="3638"/>
        <end position="3729"/>
    </location>
</feature>
<dbReference type="Gene3D" id="2.60.40.10">
    <property type="entry name" value="Immunoglobulins"/>
    <property type="match status" value="40"/>
</dbReference>
<dbReference type="PROSITE" id="PS50835">
    <property type="entry name" value="IG_LIKE"/>
    <property type="match status" value="40"/>
</dbReference>
<feature type="domain" description="Ig-like" evidence="10">
    <location>
        <begin position="1124"/>
        <end position="1216"/>
    </location>
</feature>
<feature type="domain" description="Ig-like" evidence="10">
    <location>
        <begin position="5802"/>
        <end position="5886"/>
    </location>
</feature>
<keyword evidence="8" id="KW-0393">Immunoglobulin domain</keyword>
<sequence>MVLSPPISAAGRRPHPLSNMTSPPVWVRQPTGGRFIEGRDARFEATVSGSPMPQLVWSRKGLPIKNDHKRETGYNQSTGETYLLIREITADDDGEYMCTAVNASGEAILVVAVVRDITAAQQMIQQRTTQSTTVGQQESVGGSAPLQLPLPHQQVVRSSSTVFSDLQQSYHNGADPAFRVDTFEYRLLREDEFRESLMKITVEETDVTEYKEVIHKSRQLAPPQVQGRPRNSKLIAGSDATFQVRVPGNPDPRITWFRNGQRIKSSSRHVSSYHGGIATLTIRNCQAEDAGYYTMLAENSKGRAATSVHLVIEDYTRYRQGLPSPLPSWDTQQQKIITSTTHLQATLSSQQQDTANLYQAHTSAEYRLPAQPQWIEGAEIANSQALKPSFLKLPTDCEVTEGHQVRFDCRVSGRPTPEVLWYRNDIQVCDDNAHKILVNEGGVHALQINDAQLSDAGVWTCVVRNKSGECRCNVNLTVIERELVVPPKFVERFQHTNVQEGEPVSLHCRAVGTPMPQLLWLKDGVQVHSSPPHVLIEASEGSSSLHLDCATLADGAWYQCTATNQAGSTATRARLHVEMLPRQLTTPWSLNLPPATTVIEPEHPPTPETVILKHWERPRVEPTRVHKEATPQKPAFTSHLQDLVVTEGERAHFEARLVPIGDPTLVVEWFVNGRPIEAGSRVMTVNRFGYVALTMLNAYCDDGGVILCRARNQAGEATVSASLNVIPRPAVETNTIHTDSLVTVQQLEQHQHIQRQVSDDSGPQQKPTFIKPLENIENLTEGGFARFEAQIQPVNDPTMRVECYVALNISSLRYEDSGVYMVKATNARGDALSTATLKVISTVQVTGQSGIEEQQIFIQQGQQLESYRETQHKHEWKEPGELTQIPTFISQPRDQQNVQEGKTVLFEAKLEPSGDSSMRVEWFKDGRPLEASSRTQCTFSFGYVSLRISQAEERDSGTYSVIATNRMGTASATANLTCLSNKVTTDSTTIQHHQQGLERTQHIEDYSRYDRKHEEETYLITQRPRFLDELKGNGLLVEGQSAHFETRYVALDVLYMYPEDSGTFSVVARNAMGEARLSKQVTVQAQSSIDSTSITDIITSTDQTTRHTTTTKQKEYEEVFYTKPYFTTPLKDLHKPFNEDDNVLLECKVEPAADPTLKIEWLYNGRSLTPASRIVTKSDFGHIVLQINGVTEQDSGQYTVRATNHLGSTITSSSIKVIGKSGVVSESQYPEGLEKIHRLESRQRRREEEIVQIFGRPEFKKPLHNIETREGINVHLECRLEPAQDPSLRVEWYKNNLPVTVGHRFRPAHEFDYVALDILSAYAEDSGVYTCRAVNRQGESTTSSSLQIISADQIILDESQNPEALRQIEALEHKRVRESYHEELLKIKPQFTSEPKAQSLSEGQSAHFECRLEPVNDPDLKVEWYKDGRPLPIGHRFRPFHDFGYVALNILSVTSVDSGRYTCRASNRLGTAEVSTTLTATDESSIITTSENPESIAKIAQLEGHRFVRPEVPDQAITTAPVFTVAPKNATVVEGGRTHFECRLIPVGDPRLKVEWLHNGQPIKQGSRFVELLNFGFVALDIMTTYAEDSGVYTCRAWNSLGEAVVSATLSCAAQQGLILDSQQPDSLAQIRQLEDHSRRQRKSYHEEVQTQAPVFSNPMHNVTVRENGNVHFECRLTPLGDPKMKVDWLKNGMPLDQSSRITTINDFGFIALDLKGAKVEDTGTYTCRAVNEIGEAVCSAQLVVQAESSLILTSQQPDSLYAIQQLELGKPRTAPKEEAAIKSAPRFVTQLTGPSQLVEGQAAHYECRVEPFPDSTMKYEWLHNGQPLDQGHRFRTMTDFGFVALDILSARPDDSGEYTIRATNQLGQDVSTVRLQVSATGSLVLESQQPESLDAIRRLEGAMKYQHSEFIEKSINERPQFVRGLNNLDHLTEGQSAHLEATITPATDPNLKIEWLHNGVPVAVGSRYRIVCDFGYVALDISHVQPRDSGVFMCKATNALGEAVTSCQVRVTSKANIITDSNISEDGLHRLRHLDQPVVQTRDEKPIQQVKPLFTQPLTSVDNLIEGQPIHLECRLEPINDPKLKVEWFVNGVEIKQGSRFRTTNDFGYVALDILHCYGEDSGTYMCKATNELGEAVTTCNVSAKNRRSLILDTQHPERVQRIQELESIEKFRKVEVEEKPVSIPAFITELRGSTQLIEGQTAHMECRVEPAHDTNLKIEVFHNGKPLQAANKIRITTDFGYVAIDLAHVYPENSGNYTVRATNRLGTAQTSMDVTVKGKSSVQLESLNPQSMKSIREIEERTYKADYEVATPAFQRPEFTQALTNADLTENQQCRLEARLIPVGDPSMKIEWLVNDQPINEGSRIHVIKDFGFMGLTIDYVRPEDQGVYTCRATSAQGQAVTSCNVKVKGKDSLQLQSQQPQSLQAIRHLESGKVGEVHETPTVVFEKPVFTEPLIGPSEINENTGVRLACRCTPIGDPDLKFQWLCNGNVIENASRVVFGQDFGYITLDIQSARGEDSGVYMCRALNRAGEAVTSTSLRVKTKASVQEDALHPETHRIMQQYEYELSQKRPEERPDVPMPCPVFVKQLQSIEGASEGQYIRLEARVEPSKDSKMKVEWFKNQNPLTLGARIKATHDFGMVSLDISGVRAEDSGIYVCRAVNESGEAISTCSVKVKSSSGLLLGSLQPESLERIREMEAHQAPSVREIAEPVFEMPVFVSHINDLELFEGQNARFECRVEPAKDPSLKVEFLRNQQSLSSGSRITTKHDFGLVTIDVQGITSNDVGIYTVRATNNKGQATTTASLKVVDKAAVQLETLHPTGEQGLSNIQRVEDMWSAKYTSAKPAPEKVFPKPVFTQPLQPNLSIDEGQSVVLECRVEPSTDPNLKVEVFFNGKVLEEANRFRWTNEFGYVNLTIKDFWARDSGVYTIRAINKAGEAFTTTTIECKSTKSIVETTLHPEGNKGLESIQSLEESMMKAVEQTTEEKGQAPVFTSQFANLTDMTEGEVAHFEAMLSPVGDQTMTIEWIFNGRPIEMGHRIRTVHAFGIVLMEILGVVTEDSGRYTCRAKNAWGQAEISVDLKCVDKQKGQRPKFTTQLSNVAGLREGESVHMECNITPVGDPDLRVEWFKNGQPLPDSSRIKTLSDFGFVVMDISYVHHEDSGEYVCVATNKYGSDTTKCTIDCASSGKIFLESLQPRSMEQITRMEGMKSRTITKVDSSIQQAPKFVSHIQNVTGLIEGQSAHFECQLSPINDPDLRVEWYYNGQQMRSGHRFRTFHEFGVVVLDILYCYGEDSGEWVCKATNKHGTDITRATLTCKSKSTLVLESQLPAEMAGGQEKLTRLERSLMRSVSAVSVGDLQEAPMFTKPLDDLPDLREGENMHLEARVMPAHDADLTVEWFKDGAALRSGTRVRTINDFGFVVLELSPVYPEDSGVYTCKARNRFGEAVTSCSIRCESKRGIISESQLPSDMQGGIHKMAQIESRITQQTTRIEQRETRTGPPQFLSSPSDLSLVENGLAHFECRVGPANDPSLRVDWFHNGKPLVTGSRVKSISDFGFVILEIAGVFPRDSGVYTCRAVNREGEASVSCQLSIKSKQSIVLDSQLPQGFSGTGIKSLEESRYQKTTHLIEEEKRDAPKFITQLTQTYERIEGDNAHFECKLLPVGDPTMKVEWFVNGAPLITGSRVHTVDDFGFVVLEIDWLFPRDSGEYMCRATNKWGSDTTKCTLTVKPKASIIIESQLPQGIDMARLRDLENPPTHATPSDERPLTAPRFVTQIQPQHGLKEGDSAHFECRLEPTNDPKLCVEWFHNGAPLISGHRYKTTHDFGFVALDILYCYAEDSGDYVARAVSELGTDETKTTLECMGKPKLDYRTQLPMKMKDGVRKIAQMESTKQRTETVIEQSPDRFAPLFVQKPEPQVVAEGDWAKFQCRVIGHPKPRLIWVLNGNTVVNGSRYKLTYDGIYHFDIPKSRQYDAGKVEVFARNAEGEAYCFSMLEVRQQQSDYRAVLKQSPNPWYDRDIRSYQVDRQRKEEKRIFEEILPGGQEINVWKTERTAQGQKKQIKQQVSAEELDKMHETQATRVTSSQTTVEQKSSTIQQLSSQQRIIQQQQQMRQNIMLRQGGPESGAPRQPPGQATSSTVQGKEITQTTQQQMQKHFQGDLEIHKRKKVTETMEHGHKGTTTERVVESLTQPATAPQFSRKIQPCRATEGEGAKFECEFTGEPVPQITWYRENFTIKNSKDFQITTTATKSVLTIREVYLEDSGVFSVKAENRGGSAKTSANLVVEERQEAGSGMAPPNFTKTIQSQRAKQGINIRLSGCISGGQPMDIYWLAGGQKLTEDERHKINQDADQCTLVILDAIPEDSANYECVALNKAGEARCMAQVVVEPSPATIAAARQATQTTTDSCAKGPHVTDGIKDVTVKQGQSATFRCRIPAAPTAQVKWYRGDNLIKQSRYYKLSGENHVYTLKISEAFPEDEGEYRCVATNRAGTASTTAFLKVIVSDGNECPPTLGPLSDLTVSEGQPATFTTQLSGTPRPKVAWYKGGQVLRPTRDFQVTQNETSCTLLIRNVLINDEGNYICRATNAGGQAEASAKLTVQRKRPGDRRQLPVTPHTSTTTLGSQLGDPSPQGEIGVPTKVAKMAPGPAVPPSFAEEPTPRQVSPNEVVFQGRVQGNPLPEICWAVDSRPLAPDEDIQSSVRSDGVFYLRLINIQPHDAGRYTCTASNEYGQATTTNVLYLKDRGQRPIFIEPLKPVETTDGSSVLLECRVIGNPTPSISWFQNRREVRPSQDFHTECNPTTGICRLFIVEVYPDDQGVYTCRASNPFGEDETTAPLTVTDVELLESCSDLNVQPRFVLPLQPQTVAEGEAVEMKVEVVAVPTPAIQWFFHGRPIISSRDRIVSRYQGPKSQLTIPEVFPDDAGPYEVLAVNPAAVDEQTATASRKPRFVLHLQSITLKEGQRAVLRAQAVAVPTAQISWYHNHRLIKPSRDFQVITEGNRSTLIVNEVFPEDEGEFTCTAVNSFGMAQSKASLTVERIESSDDELEPPRILTPLQPLLVMDGGEAKLNVVISGHPQPKVTWFHNDVEVKPNDDIWMTQRSDGYCELFISEVFPEDMGEYVCKASNKAGTVYTRTTLTVESYEYVADSEMATLSQSLDTTMESIHTASLSFSEELDTDADFSIEIPDLPMDEPLATSELAKLSTKQKPPTVPHSWSPRRSSTPGVAAKFDVPLEDVILPLGQPATLDAKVSGHPRPKVTWYRNGEIIRWTPDYQISYETSGICTLTIHRTELDDFGFYVCEAKNAYGVDLTECELVQLDMKSMCPIRKMPTHDHKLKLDFKSQKPRFERELYPEYLKPLGMPVTLEVIVRGRPKPKFIWYFNSTEIVSERSTQYSVTVLNDRCMLQILELSKDTEGLYTCRAVNQHGETVTTTRITIGEYEGMVIPTLEPRDITDQPQQRPLERTVSLLQPDEYAERPTPAPEERLPQPTEFTTDDFVMLHYTVGTTLTTDTATIVTQSTAISRDDATRVTQGGTQRPQMAKPGIGPAPSRVQYLPGPMEGIAQEEIPQTQPQPTTKTMTDQAREYLVKMIPKPVWPFSVWSGDQIKPLQPDETIEKPAHPAPARPEQGTQPRKPGEKVPQAPHYPVVSQDDHKVPAKRLPGQELPVYSQASVMRQPAPLRPLRPGEMLSHVPISPIMVRQPGMPGMQMVPSQYVDERVPLPQQFSAFIRPGHPAYRPVLAVATTQPQLQQSEEYFTPAGQLQYPQEVLASLPQKPIEVHMVPTRAGRWAPARKVSEPGTAPKFTCPLEEVFVTQGQPATLDCRVVGKPKPKVTWFKEGEPLERTPEVRVSYDTEGTCQLVIQRTEQEHFGHYYVEAKNRYGVDVTHAELVQIDMKSREPIRKVVEPSTLKLDFIPMKPKFEVPLQNILQPL</sequence>
<keyword evidence="7" id="KW-1015">Disulfide bond</keyword>
<feature type="domain" description="Ig-like" evidence="10">
    <location>
        <begin position="2319"/>
        <end position="2404"/>
    </location>
</feature>
<evidence type="ECO:0000256" key="2">
    <source>
        <dbReference type="ARBA" id="ARBA00006692"/>
    </source>
</evidence>
<feature type="domain" description="Ig-like" evidence="10">
    <location>
        <begin position="5049"/>
        <end position="5138"/>
    </location>
</feature>
<dbReference type="STRING" id="418985.A0A1V9XCF9"/>
<evidence type="ECO:0000256" key="5">
    <source>
        <dbReference type="ARBA" id="ARBA00022741"/>
    </source>
</evidence>
<dbReference type="PANTHER" id="PTHR47633">
    <property type="entry name" value="IMMUNOGLOBULIN"/>
    <property type="match status" value="1"/>
</dbReference>
<evidence type="ECO:0000259" key="10">
    <source>
        <dbReference type="PROSITE" id="PS50835"/>
    </source>
</evidence>
<dbReference type="InterPro" id="IPR003599">
    <property type="entry name" value="Ig_sub"/>
</dbReference>
<keyword evidence="6" id="KW-0067">ATP-binding</keyword>
<feature type="region of interest" description="Disordered" evidence="9">
    <location>
        <begin position="4068"/>
        <end position="4096"/>
    </location>
</feature>
<evidence type="ECO:0000256" key="8">
    <source>
        <dbReference type="ARBA" id="ARBA00023319"/>
    </source>
</evidence>
<evidence type="ECO:0000313" key="12">
    <source>
        <dbReference type="Proteomes" id="UP000192247"/>
    </source>
</evidence>
<feature type="compositionally biased region" description="Polar residues" evidence="9">
    <location>
        <begin position="4134"/>
        <end position="4146"/>
    </location>
</feature>
<feature type="domain" description="Ig-like" evidence="10">
    <location>
        <begin position="4413"/>
        <end position="4501"/>
    </location>
</feature>
<feature type="non-terminal residue" evidence="11">
    <location>
        <position position="5932"/>
    </location>
</feature>
<feature type="region of interest" description="Disordered" evidence="9">
    <location>
        <begin position="5202"/>
        <end position="5223"/>
    </location>
</feature>
<organism evidence="11 12">
    <name type="scientific">Tropilaelaps mercedesae</name>
    <dbReference type="NCBI Taxonomy" id="418985"/>
    <lineage>
        <taxon>Eukaryota</taxon>
        <taxon>Metazoa</taxon>
        <taxon>Ecdysozoa</taxon>
        <taxon>Arthropoda</taxon>
        <taxon>Chelicerata</taxon>
        <taxon>Arachnida</taxon>
        <taxon>Acari</taxon>
        <taxon>Parasitiformes</taxon>
        <taxon>Mesostigmata</taxon>
        <taxon>Gamasina</taxon>
        <taxon>Dermanyssoidea</taxon>
        <taxon>Laelapidae</taxon>
        <taxon>Tropilaelaps</taxon>
    </lineage>
</organism>
<dbReference type="InterPro" id="IPR013783">
    <property type="entry name" value="Ig-like_fold"/>
</dbReference>
<feature type="region of interest" description="Disordered" evidence="9">
    <location>
        <begin position="1"/>
        <end position="24"/>
    </location>
</feature>
<feature type="domain" description="Ig-like" evidence="10">
    <location>
        <begin position="2992"/>
        <end position="3079"/>
    </location>
</feature>
<feature type="region of interest" description="Disordered" evidence="9">
    <location>
        <begin position="4120"/>
        <end position="4155"/>
    </location>
</feature>
<dbReference type="InParanoid" id="A0A1V9XCF9"/>
<accession>A0A1V9XCF9</accession>
<evidence type="ECO:0000256" key="7">
    <source>
        <dbReference type="ARBA" id="ARBA00023157"/>
    </source>
</evidence>
<feature type="domain" description="Ig-like" evidence="10">
    <location>
        <begin position="1786"/>
        <end position="1879"/>
    </location>
</feature>
<keyword evidence="12" id="KW-1185">Reference proteome</keyword>
<feature type="domain" description="Ig-like" evidence="10">
    <location>
        <begin position="388"/>
        <end position="477"/>
    </location>
</feature>
<feature type="domain" description="Ig-like" evidence="10">
    <location>
        <begin position="223"/>
        <end position="311"/>
    </location>
</feature>
<keyword evidence="4" id="KW-0677">Repeat</keyword>
<feature type="domain" description="Ig-like" evidence="10">
    <location>
        <begin position="487"/>
        <end position="576"/>
    </location>
</feature>
<feature type="domain" description="Ig-like" evidence="10">
    <location>
        <begin position="3772"/>
        <end position="3863"/>
    </location>
</feature>
<feature type="domain" description="Ig-like" evidence="10">
    <location>
        <begin position="1389"/>
        <end position="1479"/>
    </location>
</feature>
<comment type="caution">
    <text evidence="11">The sequence shown here is derived from an EMBL/GenBank/DDBJ whole genome shotgun (WGS) entry which is preliminary data.</text>
</comment>